<accession>A0A0U2QQV0</accession>
<name>A0A0U2QQV0_9ALTE</name>
<reference evidence="1 2" key="1">
    <citation type="submission" date="2015-12" db="EMBL/GenBank/DDBJ databases">
        <title>Complete genome of Lacimicrobium alkaliphilum KCTC 32984.</title>
        <authorList>
            <person name="Kim S.-G."/>
            <person name="Lee Y.-J."/>
        </authorList>
    </citation>
    <scope>NUCLEOTIDE SEQUENCE [LARGE SCALE GENOMIC DNA]</scope>
    <source>
        <strain evidence="1 2">YelD216</strain>
    </source>
</reference>
<dbReference type="OrthoDB" id="6198158at2"/>
<evidence type="ECO:0008006" key="3">
    <source>
        <dbReference type="Google" id="ProtNLM"/>
    </source>
</evidence>
<dbReference type="Pfam" id="PF13710">
    <property type="entry name" value="ACT_5"/>
    <property type="match status" value="1"/>
</dbReference>
<keyword evidence="2" id="KW-1185">Reference proteome</keyword>
<protein>
    <recommendedName>
        <fullName evidence="3">Acetolactate synthase</fullName>
    </recommendedName>
</protein>
<dbReference type="Gene3D" id="3.30.70.260">
    <property type="match status" value="1"/>
</dbReference>
<dbReference type="AlphaFoldDB" id="A0A0U2QQV0"/>
<dbReference type="STRING" id="1526571.AT746_19320"/>
<dbReference type="EMBL" id="CP013650">
    <property type="protein sequence ID" value="ALT00204.1"/>
    <property type="molecule type" value="Genomic_DNA"/>
</dbReference>
<dbReference type="Proteomes" id="UP000068447">
    <property type="component" value="Chromosome"/>
</dbReference>
<evidence type="ECO:0000313" key="1">
    <source>
        <dbReference type="EMBL" id="ALT00204.1"/>
    </source>
</evidence>
<dbReference type="SUPFAM" id="SSF55021">
    <property type="entry name" value="ACT-like"/>
    <property type="match status" value="1"/>
</dbReference>
<dbReference type="InterPro" id="IPR045865">
    <property type="entry name" value="ACT-like_dom_sf"/>
</dbReference>
<dbReference type="KEGG" id="lal:AT746_19320"/>
<sequence>MTYDLELLLSDQPAALERVLQTARYRGFKVRQLQMHQRGSGLQLSMQVSGPQPINILTTQLHKLYDLASLNIEQTLPQTA</sequence>
<proteinExistence type="predicted"/>
<dbReference type="NCBIfam" id="NF008362">
    <property type="entry name" value="PRK11152.1"/>
    <property type="match status" value="1"/>
</dbReference>
<evidence type="ECO:0000313" key="2">
    <source>
        <dbReference type="Proteomes" id="UP000068447"/>
    </source>
</evidence>
<organism evidence="1 2">
    <name type="scientific">Lacimicrobium alkaliphilum</name>
    <dbReference type="NCBI Taxonomy" id="1526571"/>
    <lineage>
        <taxon>Bacteria</taxon>
        <taxon>Pseudomonadati</taxon>
        <taxon>Pseudomonadota</taxon>
        <taxon>Gammaproteobacteria</taxon>
        <taxon>Alteromonadales</taxon>
        <taxon>Alteromonadaceae</taxon>
        <taxon>Lacimicrobium</taxon>
    </lineage>
</organism>
<dbReference type="RefSeq" id="WP_062483731.1">
    <property type="nucleotide sequence ID" value="NZ_CP013650.1"/>
</dbReference>
<gene>
    <name evidence="1" type="ORF">AT746_19320</name>
</gene>